<dbReference type="PANTHER" id="PTHR12176">
    <property type="entry name" value="SAM-DEPENDENT METHYLTRANSFERASE SUPERFAMILY PROTEIN"/>
    <property type="match status" value="1"/>
</dbReference>
<dbReference type="EMBL" id="JAEHOC010000104">
    <property type="protein sequence ID" value="KAG2422506.1"/>
    <property type="molecule type" value="Genomic_DNA"/>
</dbReference>
<comment type="caution">
    <text evidence="5">The sequence shown here is derived from an EMBL/GenBank/DDBJ whole genome shotgun (WGS) entry which is preliminary data.</text>
</comment>
<keyword evidence="6" id="KW-1185">Reference proteome</keyword>
<feature type="compositionally biased region" description="Low complexity" evidence="4">
    <location>
        <begin position="376"/>
        <end position="388"/>
    </location>
</feature>
<keyword evidence="3" id="KW-0808">Transferase</keyword>
<name>A0A835SBG3_CHLIN</name>
<reference evidence="5" key="1">
    <citation type="journal article" date="2020" name="bioRxiv">
        <title>Comparative genomics of Chlamydomonas.</title>
        <authorList>
            <person name="Craig R.J."/>
            <person name="Hasan A.R."/>
            <person name="Ness R.W."/>
            <person name="Keightley P.D."/>
        </authorList>
    </citation>
    <scope>NUCLEOTIDE SEQUENCE</scope>
    <source>
        <strain evidence="5">SAG 7.73</strain>
    </source>
</reference>
<evidence type="ECO:0000256" key="1">
    <source>
        <dbReference type="ARBA" id="ARBA00008361"/>
    </source>
</evidence>
<feature type="region of interest" description="Disordered" evidence="4">
    <location>
        <begin position="44"/>
        <end position="65"/>
    </location>
</feature>
<dbReference type="PANTHER" id="PTHR12176:SF79">
    <property type="entry name" value="METHYLTRANSFERASE TYPE 11 DOMAIN-CONTAINING PROTEIN"/>
    <property type="match status" value="1"/>
</dbReference>
<comment type="similarity">
    <text evidence="1">Belongs to the methyltransferase superfamily.</text>
</comment>
<feature type="compositionally biased region" description="Low complexity" evidence="4">
    <location>
        <begin position="695"/>
        <end position="728"/>
    </location>
</feature>
<evidence type="ECO:0000313" key="6">
    <source>
        <dbReference type="Proteomes" id="UP000650467"/>
    </source>
</evidence>
<evidence type="ECO:0000256" key="3">
    <source>
        <dbReference type="ARBA" id="ARBA00022679"/>
    </source>
</evidence>
<feature type="compositionally biased region" description="Pro residues" evidence="4">
    <location>
        <begin position="366"/>
        <end position="375"/>
    </location>
</feature>
<dbReference type="OrthoDB" id="548531at2759"/>
<dbReference type="GO" id="GO:0032259">
    <property type="term" value="P:methylation"/>
    <property type="evidence" value="ECO:0007669"/>
    <property type="project" value="UniProtKB-KW"/>
</dbReference>
<dbReference type="InterPro" id="IPR029063">
    <property type="entry name" value="SAM-dependent_MTases_sf"/>
</dbReference>
<dbReference type="AlphaFoldDB" id="A0A835SBG3"/>
<feature type="compositionally biased region" description="Basic and acidic residues" evidence="4">
    <location>
        <begin position="389"/>
        <end position="405"/>
    </location>
</feature>
<feature type="region of interest" description="Disordered" evidence="4">
    <location>
        <begin position="167"/>
        <end position="187"/>
    </location>
</feature>
<evidence type="ECO:0000256" key="2">
    <source>
        <dbReference type="ARBA" id="ARBA00022603"/>
    </source>
</evidence>
<feature type="compositionally biased region" description="Low complexity" evidence="4">
    <location>
        <begin position="406"/>
        <end position="417"/>
    </location>
</feature>
<dbReference type="SUPFAM" id="SSF53335">
    <property type="entry name" value="S-adenosyl-L-methionine-dependent methyltransferases"/>
    <property type="match status" value="1"/>
</dbReference>
<feature type="region of interest" description="Disordered" evidence="4">
    <location>
        <begin position="362"/>
        <end position="425"/>
    </location>
</feature>
<feature type="region of interest" description="Disordered" evidence="4">
    <location>
        <begin position="602"/>
        <end position="629"/>
    </location>
</feature>
<keyword evidence="2" id="KW-0489">Methyltransferase</keyword>
<evidence type="ECO:0000313" key="5">
    <source>
        <dbReference type="EMBL" id="KAG2422506.1"/>
    </source>
</evidence>
<dbReference type="Gene3D" id="3.40.50.150">
    <property type="entry name" value="Vaccinia Virus protein VP39"/>
    <property type="match status" value="2"/>
</dbReference>
<feature type="region of interest" description="Disordered" evidence="4">
    <location>
        <begin position="695"/>
        <end position="734"/>
    </location>
</feature>
<gene>
    <name evidence="5" type="ORF">HXX76_015975</name>
</gene>
<dbReference type="Proteomes" id="UP000650467">
    <property type="component" value="Unassembled WGS sequence"/>
</dbReference>
<organism evidence="5 6">
    <name type="scientific">Chlamydomonas incerta</name>
    <dbReference type="NCBI Taxonomy" id="51695"/>
    <lineage>
        <taxon>Eukaryota</taxon>
        <taxon>Viridiplantae</taxon>
        <taxon>Chlorophyta</taxon>
        <taxon>core chlorophytes</taxon>
        <taxon>Chlorophyceae</taxon>
        <taxon>CS clade</taxon>
        <taxon>Chlamydomonadales</taxon>
        <taxon>Chlamydomonadaceae</taxon>
        <taxon>Chlamydomonas</taxon>
    </lineage>
</organism>
<evidence type="ECO:0000256" key="4">
    <source>
        <dbReference type="SAM" id="MobiDB-lite"/>
    </source>
</evidence>
<dbReference type="InterPro" id="IPR051419">
    <property type="entry name" value="Lys/N-term_MeTrsfase_sf"/>
</dbReference>
<accession>A0A835SBG3</accession>
<protein>
    <submittedName>
        <fullName evidence="5">Uncharacterized protein</fullName>
    </submittedName>
</protein>
<proteinExistence type="inferred from homology"/>
<sequence length="840" mass="84949">MLPDLQPGRDSDFEEFISRNIALLRHLDVPQPLWAPLYETLTTGSLRGEDEPAGHVSSRRALDETDADAVVVEDADGEADGGAGPFHGAFTCRWQQEEAAAAVQGQGQQQQRAPRRRRVMVAARDLPAGGVIWAAAPLLCEPGRKRLQARLQNDTALLVRLAAALLPDEDEDEAEEGGEQDADGEAEAEALSMHDSLLKQLRPLLLELVSQFEMPPAGPGLAPVQHKFLPPPSLAAMRAVGVGTGVAPPGAVGIAPGVAAGESSPGVGAAGCEPPVGPVLAVAPFPYWARGGCCGQWRFGLAVLAWPLRDVRRGEELTRSRLSLGLADFSCFDYWAAAYREADDTHEWYTEAGAMDTLMTALTRLAPPPPPPPPAVGANAAEHAAAAGEDGKEEAAEERAGKGAEGEAAGPCSSDPSSGGGQGGGGWAGRRALVAGCGNSALGYQMWQQGYPAVDNVDYVPEVVRLMEAKYGIGGTAICRTADLSSTAVGAGSTAGAAVVGGGGGLALGAVAAAVAGCGSAGSDVASVASYYSSSSNVNGSSRRSSSTGIAAEADSVCISPEGSVRGGAIIGLGTDGDGCGIAPFLIAAAVATAAAPAAASPAQSPAHAQQEEGEEEEEHVSCRGGSSCSDSGSGSAGPLLSGCHGGAVRWLVGDLTAMSQTPGGWYDLVVDKATLDALWSPAVDLAAPAPEVAPADAAPAPAAGAADSSSSSSSGGGASSAAAAPATAGGGKAGQWRHSAAELQIVFKYLAEMSRVTAAHGRFVVITLRGPQAMGQMLDKAAEVVQALTQQEGVVLQEAEAPAGDDAGCLAPWRVLSHEELAGGRDGQALSTHMYVLCK</sequence>
<dbReference type="GO" id="GO:0008168">
    <property type="term" value="F:methyltransferase activity"/>
    <property type="evidence" value="ECO:0007669"/>
    <property type="project" value="UniProtKB-KW"/>
</dbReference>